<reference evidence="9" key="1">
    <citation type="submission" date="2020-08" db="EMBL/GenBank/DDBJ databases">
        <title>Genome public.</title>
        <authorList>
            <person name="Liu C."/>
            <person name="Sun Q."/>
        </authorList>
    </citation>
    <scope>NUCLEOTIDE SEQUENCE</scope>
    <source>
        <strain evidence="9">NSJ-33</strain>
    </source>
</reference>
<comment type="similarity">
    <text evidence="1 6">Belongs to the iron/manganese superoxide dismutase family.</text>
</comment>
<protein>
    <recommendedName>
        <fullName evidence="2 6">Superoxide dismutase</fullName>
        <ecNumber evidence="2 6">1.15.1.1</ecNumber>
    </recommendedName>
</protein>
<dbReference type="Gene3D" id="3.55.40.20">
    <property type="entry name" value="Iron/manganese superoxide dismutase, C-terminal domain"/>
    <property type="match status" value="1"/>
</dbReference>
<sequence>MNVIADPAHYPFPLMLLPYPYEALSPHIDPCTLHFHHDRHLKTYVENLNKTLAPYPDLHDWTLYQLLTHLEKLPPQIQKSVRNNGGGVFNHQLYFDSMTGVETKPGSVLLQAFENSFGSFGEWKSKMTEAATSVFGSGYAWLISNDDGTLRIVTTPNQDTPLPLRPLLLIDVWEHAYYLQYQNLRAEYIKNWFCVIDWDKVEDRYLGR</sequence>
<evidence type="ECO:0000259" key="8">
    <source>
        <dbReference type="Pfam" id="PF02777"/>
    </source>
</evidence>
<dbReference type="EMBL" id="JACRSV010000001">
    <property type="protein sequence ID" value="MBC8559191.1"/>
    <property type="molecule type" value="Genomic_DNA"/>
</dbReference>
<evidence type="ECO:0000256" key="4">
    <source>
        <dbReference type="ARBA" id="ARBA00023002"/>
    </source>
</evidence>
<dbReference type="SUPFAM" id="SSF46609">
    <property type="entry name" value="Fe,Mn superoxide dismutase (SOD), N-terminal domain"/>
    <property type="match status" value="1"/>
</dbReference>
<dbReference type="InterPro" id="IPR001189">
    <property type="entry name" value="Mn/Fe_SOD"/>
</dbReference>
<dbReference type="PROSITE" id="PS00088">
    <property type="entry name" value="SOD_MN"/>
    <property type="match status" value="1"/>
</dbReference>
<evidence type="ECO:0000256" key="2">
    <source>
        <dbReference type="ARBA" id="ARBA00012682"/>
    </source>
</evidence>
<dbReference type="GO" id="GO:0005737">
    <property type="term" value="C:cytoplasm"/>
    <property type="evidence" value="ECO:0007669"/>
    <property type="project" value="TreeGrafter"/>
</dbReference>
<evidence type="ECO:0000256" key="5">
    <source>
        <dbReference type="PIRSR" id="PIRSR000349-1"/>
    </source>
</evidence>
<keyword evidence="4 6" id="KW-0560">Oxidoreductase</keyword>
<evidence type="ECO:0000313" key="9">
    <source>
        <dbReference type="EMBL" id="MBC8559191.1"/>
    </source>
</evidence>
<dbReference type="EC" id="1.15.1.1" evidence="2 6"/>
<organism evidence="9 10">
    <name type="scientific">Fumia xinanensis</name>
    <dbReference type="NCBI Taxonomy" id="2763659"/>
    <lineage>
        <taxon>Bacteria</taxon>
        <taxon>Bacillati</taxon>
        <taxon>Bacillota</taxon>
        <taxon>Clostridia</taxon>
        <taxon>Eubacteriales</taxon>
        <taxon>Oscillospiraceae</taxon>
        <taxon>Fumia</taxon>
    </lineage>
</organism>
<dbReference type="PIRSF" id="PIRSF000349">
    <property type="entry name" value="SODismutase"/>
    <property type="match status" value="1"/>
</dbReference>
<dbReference type="RefSeq" id="WP_249294076.1">
    <property type="nucleotide sequence ID" value="NZ_JACRSV010000001.1"/>
</dbReference>
<dbReference type="InterPro" id="IPR019833">
    <property type="entry name" value="Mn/Fe_SOD_BS"/>
</dbReference>
<dbReference type="Pfam" id="PF00081">
    <property type="entry name" value="Sod_Fe_N"/>
    <property type="match status" value="1"/>
</dbReference>
<proteinExistence type="inferred from homology"/>
<dbReference type="GO" id="GO:0004784">
    <property type="term" value="F:superoxide dismutase activity"/>
    <property type="evidence" value="ECO:0007669"/>
    <property type="project" value="UniProtKB-EC"/>
</dbReference>
<feature type="domain" description="Manganese/iron superoxide dismutase N-terminal" evidence="7">
    <location>
        <begin position="12"/>
        <end position="98"/>
    </location>
</feature>
<accession>A0A926E0R6</accession>
<evidence type="ECO:0000256" key="1">
    <source>
        <dbReference type="ARBA" id="ARBA00008714"/>
    </source>
</evidence>
<dbReference type="InterPro" id="IPR019831">
    <property type="entry name" value="Mn/Fe_SOD_N"/>
</dbReference>
<dbReference type="InterPro" id="IPR036314">
    <property type="entry name" value="SOD_C_sf"/>
</dbReference>
<name>A0A926E0R6_9FIRM</name>
<feature type="binding site" evidence="5">
    <location>
        <position position="36"/>
    </location>
    <ligand>
        <name>Mn(2+)</name>
        <dbReference type="ChEBI" id="CHEBI:29035"/>
    </ligand>
</feature>
<feature type="binding site" evidence="5">
    <location>
        <position position="91"/>
    </location>
    <ligand>
        <name>Mn(2+)</name>
        <dbReference type="ChEBI" id="CHEBI:29035"/>
    </ligand>
</feature>
<keyword evidence="10" id="KW-1185">Reference proteome</keyword>
<comment type="catalytic activity">
    <reaction evidence="6">
        <text>2 superoxide + 2 H(+) = H2O2 + O2</text>
        <dbReference type="Rhea" id="RHEA:20696"/>
        <dbReference type="ChEBI" id="CHEBI:15378"/>
        <dbReference type="ChEBI" id="CHEBI:15379"/>
        <dbReference type="ChEBI" id="CHEBI:16240"/>
        <dbReference type="ChEBI" id="CHEBI:18421"/>
        <dbReference type="EC" id="1.15.1.1"/>
    </reaction>
</comment>
<evidence type="ECO:0000313" key="10">
    <source>
        <dbReference type="Proteomes" id="UP000610760"/>
    </source>
</evidence>
<evidence type="ECO:0000256" key="3">
    <source>
        <dbReference type="ARBA" id="ARBA00022723"/>
    </source>
</evidence>
<comment type="caution">
    <text evidence="9">The sequence shown here is derived from an EMBL/GenBank/DDBJ whole genome shotgun (WGS) entry which is preliminary data.</text>
</comment>
<dbReference type="InterPro" id="IPR019832">
    <property type="entry name" value="Mn/Fe_SOD_C"/>
</dbReference>
<dbReference type="SUPFAM" id="SSF54719">
    <property type="entry name" value="Fe,Mn superoxide dismutase (SOD), C-terminal domain"/>
    <property type="match status" value="1"/>
</dbReference>
<dbReference type="PANTHER" id="PTHR43595">
    <property type="entry name" value="37S RIBOSOMAL PROTEIN S26, MITOCHONDRIAL"/>
    <property type="match status" value="1"/>
</dbReference>
<dbReference type="Gene3D" id="1.10.287.990">
    <property type="entry name" value="Fe,Mn superoxide dismutase (SOD) domain"/>
    <property type="match status" value="1"/>
</dbReference>
<feature type="binding site" evidence="5">
    <location>
        <position position="171"/>
    </location>
    <ligand>
        <name>Mn(2+)</name>
        <dbReference type="ChEBI" id="CHEBI:29035"/>
    </ligand>
</feature>
<dbReference type="PANTHER" id="PTHR43595:SF2">
    <property type="entry name" value="SMALL RIBOSOMAL SUBUNIT PROTEIN MS42"/>
    <property type="match status" value="1"/>
</dbReference>
<dbReference type="Pfam" id="PF02777">
    <property type="entry name" value="Sod_Fe_C"/>
    <property type="match status" value="1"/>
</dbReference>
<feature type="binding site" evidence="5">
    <location>
        <position position="175"/>
    </location>
    <ligand>
        <name>Mn(2+)</name>
        <dbReference type="ChEBI" id="CHEBI:29035"/>
    </ligand>
</feature>
<keyword evidence="3 5" id="KW-0479">Metal-binding</keyword>
<dbReference type="InterPro" id="IPR036324">
    <property type="entry name" value="Mn/Fe_SOD_N_sf"/>
</dbReference>
<dbReference type="GO" id="GO:0046872">
    <property type="term" value="F:metal ion binding"/>
    <property type="evidence" value="ECO:0007669"/>
    <property type="project" value="UniProtKB-KW"/>
</dbReference>
<evidence type="ECO:0000259" key="7">
    <source>
        <dbReference type="Pfam" id="PF00081"/>
    </source>
</evidence>
<dbReference type="Proteomes" id="UP000610760">
    <property type="component" value="Unassembled WGS sequence"/>
</dbReference>
<gene>
    <name evidence="9" type="ORF">H8710_03810</name>
</gene>
<dbReference type="AlphaFoldDB" id="A0A926E0R6"/>
<dbReference type="PRINTS" id="PR01703">
    <property type="entry name" value="MNSODISMTASE"/>
</dbReference>
<feature type="domain" description="Manganese/iron superoxide dismutase C-terminal" evidence="8">
    <location>
        <begin position="108"/>
        <end position="204"/>
    </location>
</feature>
<evidence type="ECO:0000256" key="6">
    <source>
        <dbReference type="RuleBase" id="RU000414"/>
    </source>
</evidence>
<comment type="function">
    <text evidence="6">Destroys radicals which are normally produced within the cells and which are toxic to biological systems.</text>
</comment>